<dbReference type="HAMAP" id="MF_01867">
    <property type="entry name" value="BshC"/>
    <property type="match status" value="1"/>
</dbReference>
<proteinExistence type="inferred from homology"/>
<comment type="similarity">
    <text evidence="2">Belongs to the BshC family.</text>
</comment>
<evidence type="ECO:0000256" key="1">
    <source>
        <dbReference type="ARBA" id="ARBA00022598"/>
    </source>
</evidence>
<dbReference type="Proteomes" id="UP000184147">
    <property type="component" value="Unassembled WGS sequence"/>
</dbReference>
<evidence type="ECO:0000256" key="2">
    <source>
        <dbReference type="HAMAP-Rule" id="MF_01867"/>
    </source>
</evidence>
<gene>
    <name evidence="2" type="primary">bshC</name>
    <name evidence="5" type="ORF">SAMN05444377_10634</name>
</gene>
<evidence type="ECO:0000259" key="4">
    <source>
        <dbReference type="Pfam" id="PF24850"/>
    </source>
</evidence>
<dbReference type="EMBL" id="FQVQ01000006">
    <property type="protein sequence ID" value="SHF28526.1"/>
    <property type="molecule type" value="Genomic_DNA"/>
</dbReference>
<dbReference type="InterPro" id="IPR055399">
    <property type="entry name" value="CC_BshC"/>
</dbReference>
<dbReference type="GO" id="GO:0016874">
    <property type="term" value="F:ligase activity"/>
    <property type="evidence" value="ECO:0007669"/>
    <property type="project" value="UniProtKB-UniRule"/>
</dbReference>
<organism evidence="5 6">
    <name type="scientific">Flavobacterium fontis</name>
    <dbReference type="NCBI Taxonomy" id="1124188"/>
    <lineage>
        <taxon>Bacteria</taxon>
        <taxon>Pseudomonadati</taxon>
        <taxon>Bacteroidota</taxon>
        <taxon>Flavobacteriia</taxon>
        <taxon>Flavobacteriales</taxon>
        <taxon>Flavobacteriaceae</taxon>
        <taxon>Flavobacterium</taxon>
    </lineage>
</organism>
<dbReference type="InterPro" id="IPR011199">
    <property type="entry name" value="Bacillithiol_biosynth_BshC"/>
</dbReference>
<keyword evidence="6" id="KW-1185">Reference proteome</keyword>
<protein>
    <recommendedName>
        <fullName evidence="2">Putative cysteine ligase BshC</fullName>
        <ecNumber evidence="2">6.-.-.-</ecNumber>
    </recommendedName>
</protein>
<dbReference type="Pfam" id="PF10079">
    <property type="entry name" value="Rossmann-like_BshC"/>
    <property type="match status" value="1"/>
</dbReference>
<dbReference type="STRING" id="1124188.SAMN05444377_10634"/>
<feature type="domain" description="Bacillithiol biosynthesis BshC N-terminal Rossmann-like" evidence="3">
    <location>
        <begin position="1"/>
        <end position="372"/>
    </location>
</feature>
<dbReference type="AlphaFoldDB" id="A0A1M5AEJ1"/>
<evidence type="ECO:0000313" key="6">
    <source>
        <dbReference type="Proteomes" id="UP000184147"/>
    </source>
</evidence>
<accession>A0A1M5AEJ1</accession>
<feature type="domain" description="Bacillithiol biosynthesis BshC C-terminal coiled-coil" evidence="4">
    <location>
        <begin position="377"/>
        <end position="528"/>
    </location>
</feature>
<dbReference type="EC" id="6.-.-.-" evidence="2"/>
<dbReference type="RefSeq" id="WP_073362776.1">
    <property type="nucleotide sequence ID" value="NZ_FQVQ01000006.1"/>
</dbReference>
<dbReference type="Pfam" id="PF24850">
    <property type="entry name" value="CC_BshC"/>
    <property type="match status" value="1"/>
</dbReference>
<evidence type="ECO:0000259" key="3">
    <source>
        <dbReference type="Pfam" id="PF10079"/>
    </source>
</evidence>
<dbReference type="OrthoDB" id="9765151at2"/>
<reference evidence="5 6" key="1">
    <citation type="submission" date="2016-11" db="EMBL/GenBank/DDBJ databases">
        <authorList>
            <person name="Jaros S."/>
            <person name="Januszkiewicz K."/>
            <person name="Wedrychowicz H."/>
        </authorList>
    </citation>
    <scope>NUCLEOTIDE SEQUENCE [LARGE SCALE GENOMIC DNA]</scope>
    <source>
        <strain evidence="5 6">DSM 25660</strain>
    </source>
</reference>
<sequence>MPTDCIDYRELPQFSELIRDYLDQKASVQPLYHRYPSLSHFEAQCQEKAAHYSTALRNGLVIEWRRQYEGFTLSEATEAHLNALHEPTTFTITTGHQLNLFTGPVFFWYKIISVINLCKSLQKTYPHYRFVPVYWMATEDHDFEEIQSFRWGDEKITWETSQQGAVGRFVLDASFEGVRNRINTVFPDSERGHYLKALFHASYAEGRTLAKATRYLVHQLFDKEGLLIFDGDQTWGKTAFLPYALREIHEQITYKTNQETLERMSSYKAQVNPRELNLFYLESGIRERLIREGDWIIRHDSGIRYALEDFERLCETQPDCLSPNVLLRPLYQEIVLPNLAYIGGGGEIAYWLQLKTQFQQFEVPFPMLILRNAVLHATAKQAKKAAKLGVSFADLFLSTSALRTRVVQTIQTVHYDFTAQKKLLQEQFAALEKLAVQTDPSFMGAVKAQTQKQLKGLEHLEKRLLRAEKKKHEVHLNAVEALQLELFPSRGLQERSVNFSSFYLAYGPEWITRLYAELDPLHPYFSVMVWE</sequence>
<dbReference type="InterPro" id="IPR055398">
    <property type="entry name" value="Rossmann-like_BshC"/>
</dbReference>
<name>A0A1M5AEJ1_9FLAO</name>
<evidence type="ECO:0000313" key="5">
    <source>
        <dbReference type="EMBL" id="SHF28526.1"/>
    </source>
</evidence>
<keyword evidence="1 2" id="KW-0436">Ligase</keyword>
<dbReference type="NCBIfam" id="TIGR03998">
    <property type="entry name" value="thiol_BshC"/>
    <property type="match status" value="1"/>
</dbReference>